<organism evidence="9 10">
    <name type="scientific">Anaerosporomusa subterranea</name>
    <dbReference type="NCBI Taxonomy" id="1794912"/>
    <lineage>
        <taxon>Bacteria</taxon>
        <taxon>Bacillati</taxon>
        <taxon>Bacillota</taxon>
        <taxon>Negativicutes</taxon>
        <taxon>Acetonemataceae</taxon>
        <taxon>Anaerosporomusa</taxon>
    </lineage>
</organism>
<keyword evidence="6 7" id="KW-0472">Membrane</keyword>
<evidence type="ECO:0000256" key="6">
    <source>
        <dbReference type="ARBA" id="ARBA00023136"/>
    </source>
</evidence>
<feature type="transmembrane region" description="Helical" evidence="7">
    <location>
        <begin position="38"/>
        <end position="56"/>
    </location>
</feature>
<feature type="transmembrane region" description="Helical" evidence="7">
    <location>
        <begin position="154"/>
        <end position="172"/>
    </location>
</feature>
<feature type="domain" description="EamA" evidence="8">
    <location>
        <begin position="11"/>
        <end position="140"/>
    </location>
</feature>
<evidence type="ECO:0000313" key="9">
    <source>
        <dbReference type="EMBL" id="KYZ75804.1"/>
    </source>
</evidence>
<dbReference type="EMBL" id="LSGP01000020">
    <property type="protein sequence ID" value="KYZ75804.1"/>
    <property type="molecule type" value="Genomic_DNA"/>
</dbReference>
<dbReference type="GO" id="GO:0005886">
    <property type="term" value="C:plasma membrane"/>
    <property type="evidence" value="ECO:0007669"/>
    <property type="project" value="UniProtKB-SubCell"/>
</dbReference>
<keyword evidence="5 7" id="KW-1133">Transmembrane helix</keyword>
<evidence type="ECO:0000256" key="1">
    <source>
        <dbReference type="ARBA" id="ARBA00004651"/>
    </source>
</evidence>
<sequence>MKLSPIYAEYILIFVAFVWGSNPPVMKWSLQYIDPMSFNAMRMMVACILSSALALLRKSSQPLRREDVPALFKISAFGFFVFQIFLTLGVTRTTAGNTSLLLGMLPISVAIINAITGLERITRRIMISIALTLLGVIVIVLGSGQELSLAGDHLVGAAFLLCAQCGYGYYTVFSRKLTEKYSPYQINACVFAITTALFALIALPSMIVADWSQVALSAWGGIIYSGVFPLWIGNILWVWGVGVVGSAKASLFNNLAPVFAILISYLLLGEAFGLIQALGAAIIYAGLHIGRKQPETAE</sequence>
<dbReference type="InterPro" id="IPR050638">
    <property type="entry name" value="AA-Vitamin_Transporters"/>
</dbReference>
<protein>
    <recommendedName>
        <fullName evidence="8">EamA domain-containing protein</fullName>
    </recommendedName>
</protein>
<dbReference type="PANTHER" id="PTHR32322:SF18">
    <property type="entry name" value="S-ADENOSYLMETHIONINE_S-ADENOSYLHOMOCYSTEINE TRANSPORTER"/>
    <property type="match status" value="1"/>
</dbReference>
<dbReference type="SUPFAM" id="SSF103481">
    <property type="entry name" value="Multidrug resistance efflux transporter EmrE"/>
    <property type="match status" value="2"/>
</dbReference>
<keyword evidence="3" id="KW-1003">Cell membrane</keyword>
<feature type="domain" description="EamA" evidence="8">
    <location>
        <begin position="156"/>
        <end position="287"/>
    </location>
</feature>
<feature type="transmembrane region" description="Helical" evidence="7">
    <location>
        <begin position="100"/>
        <end position="118"/>
    </location>
</feature>
<proteinExistence type="inferred from homology"/>
<dbReference type="AlphaFoldDB" id="A0A154BP99"/>
<evidence type="ECO:0000259" key="8">
    <source>
        <dbReference type="Pfam" id="PF00892"/>
    </source>
</evidence>
<evidence type="ECO:0000256" key="2">
    <source>
        <dbReference type="ARBA" id="ARBA00007362"/>
    </source>
</evidence>
<keyword evidence="4 7" id="KW-0812">Transmembrane</keyword>
<reference evidence="9 10" key="1">
    <citation type="submission" date="2016-02" db="EMBL/GenBank/DDBJ databases">
        <title>Anaerosporomusa subterraneum gen. nov., sp. nov., a spore-forming obligate anaerobe isolated from saprolite.</title>
        <authorList>
            <person name="Choi J.K."/>
            <person name="Shah M."/>
            <person name="Yee N."/>
        </authorList>
    </citation>
    <scope>NUCLEOTIDE SEQUENCE [LARGE SCALE GENOMIC DNA]</scope>
    <source>
        <strain evidence="9 10">RU4</strain>
    </source>
</reference>
<evidence type="ECO:0000256" key="7">
    <source>
        <dbReference type="SAM" id="Phobius"/>
    </source>
</evidence>
<feature type="transmembrane region" description="Helical" evidence="7">
    <location>
        <begin position="184"/>
        <end position="207"/>
    </location>
</feature>
<dbReference type="Pfam" id="PF00892">
    <property type="entry name" value="EamA"/>
    <property type="match status" value="2"/>
</dbReference>
<name>A0A154BP99_ANASB</name>
<evidence type="ECO:0000256" key="3">
    <source>
        <dbReference type="ARBA" id="ARBA00022475"/>
    </source>
</evidence>
<comment type="subcellular location">
    <subcellularLocation>
        <location evidence="1">Cell membrane</location>
        <topology evidence="1">Multi-pass membrane protein</topology>
    </subcellularLocation>
</comment>
<keyword evidence="10" id="KW-1185">Reference proteome</keyword>
<feature type="transmembrane region" description="Helical" evidence="7">
    <location>
        <begin position="219"/>
        <end position="239"/>
    </location>
</feature>
<feature type="transmembrane region" description="Helical" evidence="7">
    <location>
        <begin position="125"/>
        <end position="142"/>
    </location>
</feature>
<feature type="transmembrane region" description="Helical" evidence="7">
    <location>
        <begin position="7"/>
        <end position="26"/>
    </location>
</feature>
<dbReference type="Proteomes" id="UP000076268">
    <property type="component" value="Unassembled WGS sequence"/>
</dbReference>
<comment type="caution">
    <text evidence="9">The sequence shown here is derived from an EMBL/GenBank/DDBJ whole genome shotgun (WGS) entry which is preliminary data.</text>
</comment>
<comment type="similarity">
    <text evidence="2">Belongs to the EamA transporter family.</text>
</comment>
<evidence type="ECO:0000256" key="4">
    <source>
        <dbReference type="ARBA" id="ARBA00022692"/>
    </source>
</evidence>
<dbReference type="PANTHER" id="PTHR32322">
    <property type="entry name" value="INNER MEMBRANE TRANSPORTER"/>
    <property type="match status" value="1"/>
</dbReference>
<gene>
    <name evidence="9" type="ORF">AXX12_11435</name>
</gene>
<dbReference type="InterPro" id="IPR037185">
    <property type="entry name" value="EmrE-like"/>
</dbReference>
<evidence type="ECO:0000256" key="5">
    <source>
        <dbReference type="ARBA" id="ARBA00022989"/>
    </source>
</evidence>
<dbReference type="RefSeq" id="WP_066243618.1">
    <property type="nucleotide sequence ID" value="NZ_LSGP01000020.1"/>
</dbReference>
<dbReference type="InterPro" id="IPR000620">
    <property type="entry name" value="EamA_dom"/>
</dbReference>
<feature type="transmembrane region" description="Helical" evidence="7">
    <location>
        <begin position="68"/>
        <end position="88"/>
    </location>
</feature>
<evidence type="ECO:0000313" key="10">
    <source>
        <dbReference type="Proteomes" id="UP000076268"/>
    </source>
</evidence>
<accession>A0A154BP99</accession>